<organism evidence="2 3">
    <name type="scientific">Dinothrombium tinctorium</name>
    <dbReference type="NCBI Taxonomy" id="1965070"/>
    <lineage>
        <taxon>Eukaryota</taxon>
        <taxon>Metazoa</taxon>
        <taxon>Ecdysozoa</taxon>
        <taxon>Arthropoda</taxon>
        <taxon>Chelicerata</taxon>
        <taxon>Arachnida</taxon>
        <taxon>Acari</taxon>
        <taxon>Acariformes</taxon>
        <taxon>Trombidiformes</taxon>
        <taxon>Prostigmata</taxon>
        <taxon>Anystina</taxon>
        <taxon>Parasitengona</taxon>
        <taxon>Trombidioidea</taxon>
        <taxon>Trombidiidae</taxon>
        <taxon>Dinothrombium</taxon>
    </lineage>
</organism>
<feature type="domain" description="PEP-utilising enzyme mobile" evidence="1">
    <location>
        <begin position="40"/>
        <end position="111"/>
    </location>
</feature>
<dbReference type="InterPro" id="IPR008279">
    <property type="entry name" value="PEP-util_enz_mobile_dom"/>
</dbReference>
<protein>
    <submittedName>
        <fullName evidence="2">Putative phosphoenolpyruvate synthase-like protein</fullName>
    </submittedName>
</protein>
<dbReference type="STRING" id="1965070.A0A443QBX2"/>
<name>A0A443QBX2_9ACAR</name>
<dbReference type="Gene3D" id="3.50.30.10">
    <property type="entry name" value="Phosphohistidine domain"/>
    <property type="match status" value="1"/>
</dbReference>
<dbReference type="Pfam" id="PF00391">
    <property type="entry name" value="PEP-utilizers"/>
    <property type="match status" value="1"/>
</dbReference>
<dbReference type="InterPro" id="IPR036637">
    <property type="entry name" value="Phosphohistidine_dom_sf"/>
</dbReference>
<keyword evidence="3" id="KW-1185">Reference proteome</keyword>
<evidence type="ECO:0000313" key="3">
    <source>
        <dbReference type="Proteomes" id="UP000285301"/>
    </source>
</evidence>
<comment type="caution">
    <text evidence="2">The sequence shown here is derived from an EMBL/GenBank/DDBJ whole genome shotgun (WGS) entry which is preliminary data.</text>
</comment>
<dbReference type="EMBL" id="NCKU01011207">
    <property type="protein sequence ID" value="RWS00517.1"/>
    <property type="molecule type" value="Genomic_DNA"/>
</dbReference>
<dbReference type="GO" id="GO:0016772">
    <property type="term" value="F:transferase activity, transferring phosphorus-containing groups"/>
    <property type="evidence" value="ECO:0007669"/>
    <property type="project" value="InterPro"/>
</dbReference>
<proteinExistence type="predicted"/>
<keyword evidence="2" id="KW-0670">Pyruvate</keyword>
<dbReference type="InterPro" id="IPR051549">
    <property type="entry name" value="PEP_Utilizing_Enz"/>
</dbReference>
<dbReference type="PANTHER" id="PTHR43615">
    <property type="entry name" value="PHOSPHOENOLPYRUVATE SYNTHASE-RELATED"/>
    <property type="match status" value="1"/>
</dbReference>
<dbReference type="Proteomes" id="UP000285301">
    <property type="component" value="Unassembled WGS sequence"/>
</dbReference>
<dbReference type="PANTHER" id="PTHR43615:SF1">
    <property type="entry name" value="PPDK_N DOMAIN-CONTAINING PROTEIN"/>
    <property type="match status" value="1"/>
</dbReference>
<accession>A0A443QBX2</accession>
<dbReference type="SUPFAM" id="SSF52009">
    <property type="entry name" value="Phosphohistidine domain"/>
    <property type="match status" value="1"/>
</dbReference>
<dbReference type="OrthoDB" id="6503891at2759"/>
<gene>
    <name evidence="2" type="ORF">B4U79_04473</name>
</gene>
<evidence type="ECO:0000313" key="2">
    <source>
        <dbReference type="EMBL" id="RWS00517.1"/>
    </source>
</evidence>
<sequence length="119" mass="12628">MNVAPKAKLNCEEVKGSPVYIGKAEGRAIVAHSIEEACYIKPGDILITFGTDVGWSPYFPMLSGIATEVGGLISHGAVIAREYGLPCIIGATNATQIFKTGDRIVLDSEKGIIYKVVSD</sequence>
<reference evidence="2 3" key="1">
    <citation type="journal article" date="2018" name="Gigascience">
        <title>Genomes of trombidid mites reveal novel predicted allergens and laterally-transferred genes associated with secondary metabolism.</title>
        <authorList>
            <person name="Dong X."/>
            <person name="Chaisiri K."/>
            <person name="Xia D."/>
            <person name="Armstrong S.D."/>
            <person name="Fang Y."/>
            <person name="Donnelly M.J."/>
            <person name="Kadowaki T."/>
            <person name="McGarry J.W."/>
            <person name="Darby A.C."/>
            <person name="Makepeace B.L."/>
        </authorList>
    </citation>
    <scope>NUCLEOTIDE SEQUENCE [LARGE SCALE GENOMIC DNA]</scope>
    <source>
        <strain evidence="2">UoL-WK</strain>
    </source>
</reference>
<dbReference type="AlphaFoldDB" id="A0A443QBX2"/>
<evidence type="ECO:0000259" key="1">
    <source>
        <dbReference type="Pfam" id="PF00391"/>
    </source>
</evidence>